<feature type="domain" description="Histidine kinase" evidence="7">
    <location>
        <begin position="251"/>
        <end position="395"/>
    </location>
</feature>
<evidence type="ECO:0000256" key="4">
    <source>
        <dbReference type="ARBA" id="ARBA00022679"/>
    </source>
</evidence>
<keyword evidence="6" id="KW-0812">Transmembrane</keyword>
<keyword evidence="6" id="KW-0472">Membrane</keyword>
<dbReference type="PANTHER" id="PTHR45436">
    <property type="entry name" value="SENSOR HISTIDINE KINASE YKOH"/>
    <property type="match status" value="1"/>
</dbReference>
<dbReference type="SMART" id="SM00388">
    <property type="entry name" value="HisKA"/>
    <property type="match status" value="1"/>
</dbReference>
<evidence type="ECO:0000256" key="1">
    <source>
        <dbReference type="ARBA" id="ARBA00000085"/>
    </source>
</evidence>
<keyword evidence="5" id="KW-0418">Kinase</keyword>
<dbReference type="Gene3D" id="1.10.287.130">
    <property type="match status" value="1"/>
</dbReference>
<evidence type="ECO:0000313" key="9">
    <source>
        <dbReference type="Proteomes" id="UP000293912"/>
    </source>
</evidence>
<gene>
    <name evidence="8" type="primary">qseC7</name>
    <name evidence="8" type="ORF">HPF_20635</name>
</gene>
<dbReference type="InterPro" id="IPR036890">
    <property type="entry name" value="HATPase_C_sf"/>
</dbReference>
<evidence type="ECO:0000256" key="2">
    <source>
        <dbReference type="ARBA" id="ARBA00012438"/>
    </source>
</evidence>
<protein>
    <recommendedName>
        <fullName evidence="2">histidine kinase</fullName>
        <ecNumber evidence="2">2.7.13.3</ecNumber>
    </recommendedName>
</protein>
<dbReference type="Pfam" id="PF00512">
    <property type="entry name" value="HisKA"/>
    <property type="match status" value="1"/>
</dbReference>
<dbReference type="KEGG" id="hpse:HPF_20635"/>
<dbReference type="InterPro" id="IPR050428">
    <property type="entry name" value="TCS_sensor_his_kinase"/>
</dbReference>
<dbReference type="InterPro" id="IPR003661">
    <property type="entry name" value="HisK_dim/P_dom"/>
</dbReference>
<keyword evidence="9" id="KW-1185">Reference proteome</keyword>
<dbReference type="SUPFAM" id="SSF47384">
    <property type="entry name" value="Homodimeric domain of signal transducing histidine kinase"/>
    <property type="match status" value="1"/>
</dbReference>
<evidence type="ECO:0000256" key="6">
    <source>
        <dbReference type="SAM" id="Phobius"/>
    </source>
</evidence>
<dbReference type="Pfam" id="PF08521">
    <property type="entry name" value="2CSK_N"/>
    <property type="match status" value="1"/>
</dbReference>
<dbReference type="PROSITE" id="PS50109">
    <property type="entry name" value="HIS_KIN"/>
    <property type="match status" value="1"/>
</dbReference>
<proteinExistence type="predicted"/>
<feature type="transmembrane region" description="Helical" evidence="6">
    <location>
        <begin position="171"/>
        <end position="190"/>
    </location>
</feature>
<accession>A0A4P6X0P3</accession>
<dbReference type="InterPro" id="IPR013727">
    <property type="entry name" value="2CSK_N"/>
</dbReference>
<evidence type="ECO:0000313" key="8">
    <source>
        <dbReference type="EMBL" id="QBM30112.1"/>
    </source>
</evidence>
<dbReference type="GO" id="GO:0000155">
    <property type="term" value="F:phosphorelay sensor kinase activity"/>
    <property type="evidence" value="ECO:0007669"/>
    <property type="project" value="InterPro"/>
</dbReference>
<dbReference type="CDD" id="cd00082">
    <property type="entry name" value="HisKA"/>
    <property type="match status" value="1"/>
</dbReference>
<dbReference type="Proteomes" id="UP000293912">
    <property type="component" value="Chromosome"/>
</dbReference>
<keyword evidence="6" id="KW-1133">Transmembrane helix</keyword>
<dbReference type="SUPFAM" id="SSF55874">
    <property type="entry name" value="ATPase domain of HSP90 chaperone/DNA topoisomerase II/histidine kinase"/>
    <property type="match status" value="1"/>
</dbReference>
<keyword evidence="4 8" id="KW-0808">Transferase</keyword>
<dbReference type="GO" id="GO:0005886">
    <property type="term" value="C:plasma membrane"/>
    <property type="evidence" value="ECO:0007669"/>
    <property type="project" value="TreeGrafter"/>
</dbReference>
<dbReference type="Gene3D" id="3.30.565.10">
    <property type="entry name" value="Histidine kinase-like ATPase, C-terminal domain"/>
    <property type="match status" value="1"/>
</dbReference>
<keyword evidence="3" id="KW-0597">Phosphoprotein</keyword>
<name>A0A4P6X0P3_HYDPS</name>
<dbReference type="EC" id="2.7.13.3" evidence="2"/>
<reference evidence="8 9" key="1">
    <citation type="submission" date="2019-03" db="EMBL/GenBank/DDBJ databases">
        <authorList>
            <person name="Sebastian G."/>
            <person name="Baumann P."/>
            <person name="Ruckert C."/>
            <person name="Kalinowski J."/>
            <person name="Nebel B."/>
            <person name="Takors R."/>
            <person name="Blombach B."/>
        </authorList>
    </citation>
    <scope>NUCLEOTIDE SEQUENCE [LARGE SCALE GENOMIC DNA]</scope>
    <source>
        <strain evidence="8 9">DSM 1084</strain>
    </source>
</reference>
<evidence type="ECO:0000256" key="5">
    <source>
        <dbReference type="ARBA" id="ARBA00022777"/>
    </source>
</evidence>
<sequence>MTGATTTRLSLRRQLLLWLLLPQLVLWAGGGLLAYRIALSYAEKAIDQSLTQSVRALARQVKPIGSGLLIDFPRAAQDVLEQDPKDRISYMVSSPPGQFLLGNQTLPQPEEGMVGTEGPLLYAAEIDGKPLRIVALDVNYGEVNAPQTLRVQVGKSLAVQQRIARELIADMLAPLLAAGVLLSLAVYGGIQRGLAPLTRLTAQLENRSVNALSPIGMTQAPNEVHALVQAINGLLDEVARNVNQEKRFINDAAHQLRTPLAGLISQVELAQRENSDPVLGARLTKVRTGAERSAHLVHQLLTLARTETTARREPLDLAALARDVAREWTPRAVAAGVDLGFEGEEHRMVQGDALQLREAMANLIDNALRYTPRGSAVTLKVEADGERTRLLVEDS</sequence>
<dbReference type="AlphaFoldDB" id="A0A4P6X0P3"/>
<dbReference type="RefSeq" id="WP_133157705.1">
    <property type="nucleotide sequence ID" value="NZ_CP037867.1"/>
</dbReference>
<evidence type="ECO:0000256" key="3">
    <source>
        <dbReference type="ARBA" id="ARBA00022553"/>
    </source>
</evidence>
<evidence type="ECO:0000259" key="7">
    <source>
        <dbReference type="PROSITE" id="PS50109"/>
    </source>
</evidence>
<dbReference type="PANTHER" id="PTHR45436:SF1">
    <property type="entry name" value="SENSOR PROTEIN QSEC"/>
    <property type="match status" value="1"/>
</dbReference>
<dbReference type="InterPro" id="IPR005467">
    <property type="entry name" value="His_kinase_dom"/>
</dbReference>
<dbReference type="InterPro" id="IPR036097">
    <property type="entry name" value="HisK_dim/P_sf"/>
</dbReference>
<dbReference type="EMBL" id="CP037867">
    <property type="protein sequence ID" value="QBM30112.1"/>
    <property type="molecule type" value="Genomic_DNA"/>
</dbReference>
<comment type="catalytic activity">
    <reaction evidence="1">
        <text>ATP + protein L-histidine = ADP + protein N-phospho-L-histidine.</text>
        <dbReference type="EC" id="2.7.13.3"/>
    </reaction>
</comment>
<organism evidence="8 9">
    <name type="scientific">Hydrogenophaga pseudoflava</name>
    <name type="common">Pseudomonas carboxydoflava</name>
    <dbReference type="NCBI Taxonomy" id="47421"/>
    <lineage>
        <taxon>Bacteria</taxon>
        <taxon>Pseudomonadati</taxon>
        <taxon>Pseudomonadota</taxon>
        <taxon>Betaproteobacteria</taxon>
        <taxon>Burkholderiales</taxon>
        <taxon>Comamonadaceae</taxon>
        <taxon>Hydrogenophaga</taxon>
    </lineage>
</organism>